<keyword evidence="2" id="KW-1185">Reference proteome</keyword>
<accession>A0A1G6CUT4</accession>
<evidence type="ECO:0000313" key="1">
    <source>
        <dbReference type="EMBL" id="SDB36707.1"/>
    </source>
</evidence>
<name>A0A1G6CUT4_EUBOX</name>
<gene>
    <name evidence="1" type="ORF">SAMN02910417_02703</name>
</gene>
<proteinExistence type="predicted"/>
<evidence type="ECO:0000313" key="2">
    <source>
        <dbReference type="Proteomes" id="UP000199228"/>
    </source>
</evidence>
<sequence length="132" mass="14519">MNNPTTIKQNMRLQKWIAEVEAYKSRPADMTGTEWLELHGINRATFYSHLRKVQAHYLDSLEQVTETPAAETSHALVTQPAFVELSPAASSIPATASSGVAAIQCGNARIEISEDISEQFLLKLIEVASHAK</sequence>
<dbReference type="OrthoDB" id="9808061at2"/>
<dbReference type="AlphaFoldDB" id="A0A1G6CUT4"/>
<dbReference type="Proteomes" id="UP000199228">
    <property type="component" value="Unassembled WGS sequence"/>
</dbReference>
<dbReference type="EMBL" id="FMXR01000032">
    <property type="protein sequence ID" value="SDB36707.1"/>
    <property type="molecule type" value="Genomic_DNA"/>
</dbReference>
<evidence type="ECO:0008006" key="3">
    <source>
        <dbReference type="Google" id="ProtNLM"/>
    </source>
</evidence>
<dbReference type="STRING" id="1732.SAMN02910417_02703"/>
<organism evidence="1 2">
    <name type="scientific">Eubacterium oxidoreducens</name>
    <dbReference type="NCBI Taxonomy" id="1732"/>
    <lineage>
        <taxon>Bacteria</taxon>
        <taxon>Bacillati</taxon>
        <taxon>Bacillota</taxon>
        <taxon>Clostridia</taxon>
        <taxon>Eubacteriales</taxon>
        <taxon>Eubacteriaceae</taxon>
        <taxon>Eubacterium</taxon>
    </lineage>
</organism>
<reference evidence="1 2" key="1">
    <citation type="submission" date="2016-10" db="EMBL/GenBank/DDBJ databases">
        <authorList>
            <person name="de Groot N.N."/>
        </authorList>
    </citation>
    <scope>NUCLEOTIDE SEQUENCE [LARGE SCALE GENOMIC DNA]</scope>
    <source>
        <strain evidence="1 2">DSM 3217</strain>
    </source>
</reference>
<protein>
    <recommendedName>
        <fullName evidence="3">Transposase</fullName>
    </recommendedName>
</protein>
<dbReference type="RefSeq" id="WP_090174854.1">
    <property type="nucleotide sequence ID" value="NZ_FMXR01000032.1"/>
</dbReference>